<dbReference type="PANTHER" id="PTHR10357">
    <property type="entry name" value="ALPHA-AMYLASE FAMILY MEMBER"/>
    <property type="match status" value="1"/>
</dbReference>
<evidence type="ECO:0000256" key="8">
    <source>
        <dbReference type="ARBA" id="ARBA00022837"/>
    </source>
</evidence>
<comment type="similarity">
    <text evidence="3">Belongs to the glycosyl hydrolase 13 family.</text>
</comment>
<dbReference type="Gene3D" id="2.60.40.1180">
    <property type="entry name" value="Golgi alpha-mannosidase II"/>
    <property type="match status" value="1"/>
</dbReference>
<dbReference type="InterPro" id="IPR013777">
    <property type="entry name" value="A-amylase-like"/>
</dbReference>
<evidence type="ECO:0000313" key="20">
    <source>
        <dbReference type="EMBL" id="KAL1586799.1"/>
    </source>
</evidence>
<comment type="cofactor">
    <cofactor evidence="2">
        <name>Ca(2+)</name>
        <dbReference type="ChEBI" id="CHEBI:29108"/>
    </cofactor>
</comment>
<feature type="binding site" evidence="16">
    <location>
        <position position="321"/>
    </location>
    <ligand>
        <name>substrate</name>
    </ligand>
</feature>
<feature type="binding site" evidence="16">
    <location>
        <position position="144"/>
    </location>
    <ligand>
        <name>substrate</name>
    </ligand>
</feature>
<dbReference type="Proteomes" id="UP000803884">
    <property type="component" value="Unassembled WGS sequence"/>
</dbReference>
<feature type="signal peptide" evidence="18">
    <location>
        <begin position="1"/>
        <end position="22"/>
    </location>
</feature>
<keyword evidence="11" id="KW-0119">Carbohydrate metabolism</keyword>
<keyword evidence="21" id="KW-1185">Reference proteome</keyword>
<feature type="compositionally biased region" description="Polar residues" evidence="17">
    <location>
        <begin position="561"/>
        <end position="571"/>
    </location>
</feature>
<evidence type="ECO:0000256" key="15">
    <source>
        <dbReference type="PIRSR" id="PIRSR001024-4"/>
    </source>
</evidence>
<dbReference type="SUPFAM" id="SSF51011">
    <property type="entry name" value="Glycosyl hydrolase domain"/>
    <property type="match status" value="1"/>
</dbReference>
<gene>
    <name evidence="20" type="ORF">WHR41_04595</name>
</gene>
<feature type="disulfide bond" evidence="15">
    <location>
        <begin position="52"/>
        <end position="60"/>
    </location>
</feature>
<evidence type="ECO:0000256" key="14">
    <source>
        <dbReference type="PIRSR" id="PIRSR001024-2"/>
    </source>
</evidence>
<feature type="binding site" evidence="16">
    <location>
        <position position="369"/>
    </location>
    <ligand>
        <name>substrate</name>
    </ligand>
</feature>
<dbReference type="GO" id="GO:0004556">
    <property type="term" value="F:alpha-amylase activity"/>
    <property type="evidence" value="ECO:0007669"/>
    <property type="project" value="UniProtKB-EC"/>
</dbReference>
<dbReference type="PIRSF" id="PIRSF001024">
    <property type="entry name" value="Alph-amyl_fung"/>
    <property type="match status" value="1"/>
</dbReference>
<organism evidence="20 21">
    <name type="scientific">Cladosporium halotolerans</name>
    <dbReference type="NCBI Taxonomy" id="1052096"/>
    <lineage>
        <taxon>Eukaryota</taxon>
        <taxon>Fungi</taxon>
        <taxon>Dikarya</taxon>
        <taxon>Ascomycota</taxon>
        <taxon>Pezizomycotina</taxon>
        <taxon>Dothideomycetes</taxon>
        <taxon>Dothideomycetidae</taxon>
        <taxon>Cladosporiales</taxon>
        <taxon>Cladosporiaceae</taxon>
        <taxon>Cladosporium</taxon>
    </lineage>
</organism>
<dbReference type="SUPFAM" id="SSF51445">
    <property type="entry name" value="(Trans)glycosidases"/>
    <property type="match status" value="1"/>
</dbReference>
<feature type="compositionally biased region" description="Low complexity" evidence="17">
    <location>
        <begin position="544"/>
        <end position="560"/>
    </location>
</feature>
<dbReference type="InterPro" id="IPR017853">
    <property type="entry name" value="GH"/>
</dbReference>
<evidence type="ECO:0000256" key="6">
    <source>
        <dbReference type="ARBA" id="ARBA00022729"/>
    </source>
</evidence>
<evidence type="ECO:0000256" key="3">
    <source>
        <dbReference type="ARBA" id="ARBA00008061"/>
    </source>
</evidence>
<feature type="chain" id="PRO_5044199389" description="alpha-amylase" evidence="18">
    <location>
        <begin position="23"/>
        <end position="602"/>
    </location>
</feature>
<proteinExistence type="inferred from homology"/>
<evidence type="ECO:0000256" key="17">
    <source>
        <dbReference type="SAM" id="MobiDB-lite"/>
    </source>
</evidence>
<feature type="disulfide bond" evidence="15">
    <location>
        <begin position="264"/>
        <end position="307"/>
    </location>
</feature>
<keyword evidence="5" id="KW-0479">Metal-binding</keyword>
<dbReference type="AlphaFoldDB" id="A0AB34KPC7"/>
<evidence type="ECO:0000256" key="9">
    <source>
        <dbReference type="ARBA" id="ARBA00023157"/>
    </source>
</evidence>
<comment type="catalytic activity">
    <reaction evidence="1">
        <text>Endohydrolysis of (1-&gt;4)-alpha-D-glucosidic linkages in polysaccharides containing three or more (1-&gt;4)-alpha-linked D-glucose units.</text>
        <dbReference type="EC" id="3.2.1.1"/>
    </reaction>
</comment>
<feature type="disulfide bond" evidence="15">
    <location>
        <begin position="173"/>
        <end position="188"/>
    </location>
</feature>
<keyword evidence="10" id="KW-0325">Glycoprotein</keyword>
<evidence type="ECO:0000256" key="2">
    <source>
        <dbReference type="ARBA" id="ARBA00001913"/>
    </source>
</evidence>
<evidence type="ECO:0000313" key="21">
    <source>
        <dbReference type="Proteomes" id="UP000803884"/>
    </source>
</evidence>
<evidence type="ECO:0000256" key="10">
    <source>
        <dbReference type="ARBA" id="ARBA00023180"/>
    </source>
</evidence>
<evidence type="ECO:0000256" key="18">
    <source>
        <dbReference type="SAM" id="SignalP"/>
    </source>
</evidence>
<comment type="caution">
    <text evidence="20">The sequence shown here is derived from an EMBL/GenBank/DDBJ whole genome shotgun (WGS) entry which is preliminary data.</text>
</comment>
<evidence type="ECO:0000256" key="16">
    <source>
        <dbReference type="PIRSR" id="PIRSR001024-5"/>
    </source>
</evidence>
<evidence type="ECO:0000256" key="4">
    <source>
        <dbReference type="ARBA" id="ARBA00012595"/>
    </source>
</evidence>
<dbReference type="FunFam" id="3.20.20.80:FF:000120">
    <property type="entry name" value="Alpha-amylase A"/>
    <property type="match status" value="1"/>
</dbReference>
<feature type="region of interest" description="Disordered" evidence="17">
    <location>
        <begin position="544"/>
        <end position="571"/>
    </location>
</feature>
<reference evidence="20 21" key="1">
    <citation type="journal article" date="2020" name="Microbiol. Resour. Announc.">
        <title>Draft Genome Sequence of a Cladosporium Species Isolated from the Mesophotic Ascidian Didemnum maculosum.</title>
        <authorList>
            <person name="Gioti A."/>
            <person name="Siaperas R."/>
            <person name="Nikolaivits E."/>
            <person name="Le Goff G."/>
            <person name="Ouazzani J."/>
            <person name="Kotoulas G."/>
            <person name="Topakas E."/>
        </authorList>
    </citation>
    <scope>NUCLEOTIDE SEQUENCE [LARGE SCALE GENOMIC DNA]</scope>
    <source>
        <strain evidence="20 21">TM138-S3</strain>
    </source>
</reference>
<feature type="binding site" evidence="16">
    <location>
        <position position="228"/>
    </location>
    <ligand>
        <name>substrate</name>
    </ligand>
</feature>
<keyword evidence="9 15" id="KW-1015">Disulfide bond</keyword>
<dbReference type="GeneID" id="96006039"/>
<feature type="active site" description="Proton donor" evidence="13">
    <location>
        <position position="254"/>
    </location>
</feature>
<sequence length="602" mass="66507">MFSLLLSVSFALLSLFSSAVHAVDADGWRHRSIYQILTDRFAIREGQEVKPCDPGMGIHCGGSWKGITEKLDYIQGMDFDAIWISPIVSQMPNWTGDGEAYPGYWQNNLYEINPAYGSEEELVELIDEVHKRGMLLMLDIVVNHMVGPKQQDGEFDYSLMRPFNEKKYFHDYCPSGYSDNDLDNLQNCWLGSLQAPLADLNTESQEVRDMLGLWIKNQVWKYGIDGLRIDAAINVPAEFFTSFMESAGIFATSEVYTQQEKISCSYQETIGSVLNYPLYWPLTRAFQSTEGNFGELAGMVEQIASECTDPTVLGNFAENHDVARFRNHTADMSRAENILAYLLTHDGIPVVLYGQEQHLGGDVEPYYNRQALWESEYDENANLYTLASKLNRFRRHLGRSYEGHLKTLSTAIKTETNAIAWAKGADGDPKQITVFSNKGSDADDFQVELCDNHGYSAGDEIYDVVACKSVSVESNGCINAWVTDGHPVVLFKKSELTGSTLCDIPGEDKVALTSMAVISTTWTSDVSGKPSVFHSATTMPWADAPSSITATSTPGATGTSEPASTGGVSSTRPESISLLSLATIPALILSVSLAISLERFLR</sequence>
<accession>A0AB34KPC7</accession>
<dbReference type="InterPro" id="IPR013780">
    <property type="entry name" value="Glyco_hydro_b"/>
</dbReference>
<evidence type="ECO:0000256" key="5">
    <source>
        <dbReference type="ARBA" id="ARBA00022723"/>
    </source>
</evidence>
<dbReference type="GO" id="GO:0016052">
    <property type="term" value="P:carbohydrate catabolic process"/>
    <property type="evidence" value="ECO:0007669"/>
    <property type="project" value="InterPro"/>
</dbReference>
<feature type="disulfide bond" evidence="15">
    <location>
        <begin position="467"/>
        <end position="502"/>
    </location>
</feature>
<dbReference type="PANTHER" id="PTHR10357:SF215">
    <property type="entry name" value="ALPHA-AMYLASE 1"/>
    <property type="match status" value="1"/>
</dbReference>
<evidence type="ECO:0000256" key="11">
    <source>
        <dbReference type="ARBA" id="ARBA00023277"/>
    </source>
</evidence>
<evidence type="ECO:0000256" key="12">
    <source>
        <dbReference type="ARBA" id="ARBA00023295"/>
    </source>
</evidence>
<dbReference type="InterPro" id="IPR006047">
    <property type="entry name" value="GH13_cat_dom"/>
</dbReference>
<keyword evidence="12" id="KW-0326">Glycosidase</keyword>
<dbReference type="CDD" id="cd11319">
    <property type="entry name" value="AmyAc_euk_AmyA"/>
    <property type="match status" value="1"/>
</dbReference>
<feature type="domain" description="Glycosyl hydrolase family 13 catalytic" evidence="19">
    <location>
        <begin position="35"/>
        <end position="394"/>
    </location>
</feature>
<dbReference type="EMBL" id="JAAQHG020000013">
    <property type="protein sequence ID" value="KAL1586799.1"/>
    <property type="molecule type" value="Genomic_DNA"/>
</dbReference>
<feature type="site" description="Transition state stabilizer" evidence="14">
    <location>
        <position position="321"/>
    </location>
</feature>
<keyword evidence="6 18" id="KW-0732">Signal</keyword>
<dbReference type="SMART" id="SM00642">
    <property type="entry name" value="Aamy"/>
    <property type="match status" value="1"/>
</dbReference>
<name>A0AB34KPC7_9PEZI</name>
<evidence type="ECO:0000256" key="13">
    <source>
        <dbReference type="PIRSR" id="PIRSR001024-1"/>
    </source>
</evidence>
<evidence type="ECO:0000256" key="7">
    <source>
        <dbReference type="ARBA" id="ARBA00022801"/>
    </source>
</evidence>
<evidence type="ECO:0000259" key="19">
    <source>
        <dbReference type="SMART" id="SM00642"/>
    </source>
</evidence>
<dbReference type="RefSeq" id="XP_069229904.1">
    <property type="nucleotide sequence ID" value="XM_069373201.1"/>
</dbReference>
<protein>
    <recommendedName>
        <fullName evidence="4">alpha-amylase</fullName>
        <ecNumber evidence="4">3.2.1.1</ecNumber>
    </recommendedName>
</protein>
<keyword evidence="7" id="KW-0378">Hydrolase</keyword>
<feature type="active site" description="Nucleophile" evidence="13">
    <location>
        <position position="230"/>
    </location>
</feature>
<dbReference type="Pfam" id="PF09260">
    <property type="entry name" value="A_amylase_dom_C"/>
    <property type="match status" value="1"/>
</dbReference>
<feature type="binding site" evidence="16">
    <location>
        <position position="105"/>
    </location>
    <ligand>
        <name>substrate</name>
    </ligand>
</feature>
<dbReference type="EC" id="3.2.1.1" evidence="4"/>
<dbReference type="Pfam" id="PF00128">
    <property type="entry name" value="Alpha-amylase"/>
    <property type="match status" value="1"/>
</dbReference>
<dbReference type="Gene3D" id="3.20.20.80">
    <property type="entry name" value="Glycosidases"/>
    <property type="match status" value="1"/>
</dbReference>
<keyword evidence="8" id="KW-0106">Calcium</keyword>
<dbReference type="InterPro" id="IPR015340">
    <property type="entry name" value="A_amylase_C_dom"/>
</dbReference>
<dbReference type="GO" id="GO:0005509">
    <property type="term" value="F:calcium ion binding"/>
    <property type="evidence" value="ECO:0007669"/>
    <property type="project" value="InterPro"/>
</dbReference>
<evidence type="ECO:0000256" key="1">
    <source>
        <dbReference type="ARBA" id="ARBA00000548"/>
    </source>
</evidence>